<evidence type="ECO:0000256" key="3">
    <source>
        <dbReference type="SAM" id="Coils"/>
    </source>
</evidence>
<evidence type="ECO:0000313" key="5">
    <source>
        <dbReference type="EMBL" id="CAF1447627.1"/>
    </source>
</evidence>
<accession>A0A8S2SUQ9</accession>
<dbReference type="PROSITE" id="PS51741">
    <property type="entry name" value="F_BAR"/>
    <property type="match status" value="1"/>
</dbReference>
<feature type="non-terminal residue" evidence="6">
    <location>
        <position position="1"/>
    </location>
</feature>
<dbReference type="InterPro" id="IPR001060">
    <property type="entry name" value="FCH_dom"/>
</dbReference>
<dbReference type="Pfam" id="PF00611">
    <property type="entry name" value="FCH"/>
    <property type="match status" value="1"/>
</dbReference>
<proteinExistence type="predicted"/>
<evidence type="ECO:0000259" key="4">
    <source>
        <dbReference type="PROSITE" id="PS51741"/>
    </source>
</evidence>
<dbReference type="Proteomes" id="UP000677228">
    <property type="component" value="Unassembled WGS sequence"/>
</dbReference>
<feature type="coiled-coil region" evidence="3">
    <location>
        <begin position="202"/>
        <end position="243"/>
    </location>
</feature>
<dbReference type="InterPro" id="IPR031160">
    <property type="entry name" value="F_BAR_dom"/>
</dbReference>
<organism evidence="6 7">
    <name type="scientific">Didymodactylos carnosus</name>
    <dbReference type="NCBI Taxonomy" id="1234261"/>
    <lineage>
        <taxon>Eukaryota</taxon>
        <taxon>Metazoa</taxon>
        <taxon>Spiralia</taxon>
        <taxon>Gnathifera</taxon>
        <taxon>Rotifera</taxon>
        <taxon>Eurotatoria</taxon>
        <taxon>Bdelloidea</taxon>
        <taxon>Philodinida</taxon>
        <taxon>Philodinidae</taxon>
        <taxon>Didymodactylos</taxon>
    </lineage>
</organism>
<dbReference type="Proteomes" id="UP000682733">
    <property type="component" value="Unassembled WGS sequence"/>
</dbReference>
<dbReference type="AlphaFoldDB" id="A0A8S2SUQ9"/>
<evidence type="ECO:0000256" key="1">
    <source>
        <dbReference type="ARBA" id="ARBA00023054"/>
    </source>
</evidence>
<sequence length="295" mass="34807">CIMDKPPSSSPIISSPILPLTIIPLQPSTLTISVSTPLERLQNNEKPEKLYKKEKQILLEFDLIVKDIRYQLNEQLKCLEQRLETQLSIVSDIQDYFKRRAEVELDYAKNLDNLYKQTYQRHKAQKARRETWVLHSVYKLWDNIVQDTRTHVKYHTVMSDICGKYMSDKFNEIADDTRRMFGKCKSVGQASHDEIFKVLNELQSTMKTYHQYQSESKQAEQKLRQIQQQMTKLKSVKKQKSMEKRVEKRQMKYTETKVKAFKARNDYLLTIESVNAALTKYCTDDVPDLIDVKKI</sequence>
<evidence type="ECO:0000313" key="7">
    <source>
        <dbReference type="Proteomes" id="UP000682733"/>
    </source>
</evidence>
<dbReference type="EMBL" id="CAJOBA010051266">
    <property type="protein sequence ID" value="CAF4242875.1"/>
    <property type="molecule type" value="Genomic_DNA"/>
</dbReference>
<gene>
    <name evidence="5" type="ORF">OVA965_LOCUS34694</name>
    <name evidence="6" type="ORF">TMI583_LOCUS35631</name>
</gene>
<name>A0A8S2SUQ9_9BILA</name>
<reference evidence="6" key="1">
    <citation type="submission" date="2021-02" db="EMBL/GenBank/DDBJ databases">
        <authorList>
            <person name="Nowell W R."/>
        </authorList>
    </citation>
    <scope>NUCLEOTIDE SEQUENCE</scope>
</reference>
<dbReference type="PANTHER" id="PTHR14166">
    <property type="entry name" value="SLIT-ROBO RHO GTPASE ACTIVATING PROTEIN"/>
    <property type="match status" value="1"/>
</dbReference>
<comment type="caution">
    <text evidence="6">The sequence shown here is derived from an EMBL/GenBank/DDBJ whole genome shotgun (WGS) entry which is preliminary data.</text>
</comment>
<protein>
    <recommendedName>
        <fullName evidence="4">F-BAR domain-containing protein</fullName>
    </recommendedName>
</protein>
<dbReference type="InterPro" id="IPR051627">
    <property type="entry name" value="SLIT-ROBO_RhoGAP"/>
</dbReference>
<keyword evidence="1 2" id="KW-0175">Coiled coil</keyword>
<dbReference type="Gene3D" id="1.20.1270.60">
    <property type="entry name" value="Arfaptin homology (AH) domain/BAR domain"/>
    <property type="match status" value="1"/>
</dbReference>
<dbReference type="EMBL" id="CAJNOK010029436">
    <property type="protein sequence ID" value="CAF1447627.1"/>
    <property type="molecule type" value="Genomic_DNA"/>
</dbReference>
<dbReference type="SUPFAM" id="SSF103657">
    <property type="entry name" value="BAR/IMD domain-like"/>
    <property type="match status" value="1"/>
</dbReference>
<dbReference type="SMART" id="SM00055">
    <property type="entry name" value="FCH"/>
    <property type="match status" value="1"/>
</dbReference>
<evidence type="ECO:0000313" key="6">
    <source>
        <dbReference type="EMBL" id="CAF4242875.1"/>
    </source>
</evidence>
<feature type="domain" description="F-BAR" evidence="4">
    <location>
        <begin position="59"/>
        <end position="295"/>
    </location>
</feature>
<evidence type="ECO:0000256" key="2">
    <source>
        <dbReference type="PROSITE-ProRule" id="PRU01077"/>
    </source>
</evidence>
<dbReference type="InterPro" id="IPR027267">
    <property type="entry name" value="AH/BAR_dom_sf"/>
</dbReference>